<dbReference type="InterPro" id="IPR023373">
    <property type="entry name" value="YmcC_sf"/>
</dbReference>
<dbReference type="AlphaFoldDB" id="C4KCJ0"/>
<reference evidence="1 2" key="2">
    <citation type="journal article" date="2012" name="Stand. Genomic Sci.">
        <title>Complete genome sequence of Thauera aminoaromatica strain MZ1T.</title>
        <authorList>
            <person name="Jiang K."/>
            <person name="Sanseverino J."/>
            <person name="Chauhan A."/>
            <person name="Lucas S."/>
            <person name="Copeland A."/>
            <person name="Lapidus A."/>
            <person name="Del Rio T.G."/>
            <person name="Dalin E."/>
            <person name="Tice H."/>
            <person name="Bruce D."/>
            <person name="Goodwin L."/>
            <person name="Pitluck S."/>
            <person name="Sims D."/>
            <person name="Brettin T."/>
            <person name="Detter J.C."/>
            <person name="Han C."/>
            <person name="Chang Y.J."/>
            <person name="Larimer F."/>
            <person name="Land M."/>
            <person name="Hauser L."/>
            <person name="Kyrpides N.C."/>
            <person name="Mikhailova N."/>
            <person name="Moser S."/>
            <person name="Jegier P."/>
            <person name="Close D."/>
            <person name="Debruyn J.M."/>
            <person name="Wang Y."/>
            <person name="Layton A.C."/>
            <person name="Allen M.S."/>
            <person name="Sayler G.S."/>
        </authorList>
    </citation>
    <scope>NUCLEOTIDE SEQUENCE [LARGE SCALE GENOMIC DNA]</scope>
    <source>
        <strain evidence="1 2">MZ1T</strain>
    </source>
</reference>
<sequence>MSRALPERLAVLAILACAACSTDSTNISRTFELAYRGGSLADRAAPNPAYRYLRTVVDGRSALLVLGYTDPDPATPDAPPIEVWYSAEGEVVRLQQGRVVGTSGLSTDWRSTRAPDAPTWGSLVASAAQDRAAGQVLATWQRTRDESAYRSGVIDRISVHAIAAPRGTELAGLAPESLQWFEERAEPIVPPAGTPGAVRLTARYALRVDSGAIEVVYTEHCLGPELCLSLQRWPAR</sequence>
<reference evidence="2" key="1">
    <citation type="submission" date="2009-05" db="EMBL/GenBank/DDBJ databases">
        <title>Complete sequence of chromosome of Thauera sp. MZ1T.</title>
        <authorList>
            <consortium name="US DOE Joint Genome Institute"/>
            <person name="Lucas S."/>
            <person name="Copeland A."/>
            <person name="Lapidus A."/>
            <person name="Glavina del Rio T."/>
            <person name="Dalin E."/>
            <person name="Tice H."/>
            <person name="Bruce D."/>
            <person name="Goodwin L."/>
            <person name="Pitluck S."/>
            <person name="Sims D."/>
            <person name="Brettin T."/>
            <person name="Detter J.C."/>
            <person name="Han C."/>
            <person name="Larimer F."/>
            <person name="Land M."/>
            <person name="Hauser L."/>
            <person name="Kyrpides N."/>
            <person name="Mikhailova N."/>
            <person name="Sayler G.S."/>
        </authorList>
    </citation>
    <scope>NUCLEOTIDE SEQUENCE [LARGE SCALE GENOMIC DNA]</scope>
    <source>
        <strain evidence="2">MZ1T</strain>
    </source>
</reference>
<dbReference type="Pfam" id="PF11102">
    <property type="entry name" value="YjbF"/>
    <property type="match status" value="1"/>
</dbReference>
<dbReference type="EMBL" id="CP001281">
    <property type="protein sequence ID" value="ACR02381.1"/>
    <property type="molecule type" value="Genomic_DNA"/>
</dbReference>
<dbReference type="eggNOG" id="ENOG5032X06">
    <property type="taxonomic scope" value="Bacteria"/>
</dbReference>
<organism evidence="1 2">
    <name type="scientific">Thauera aminoaromatica</name>
    <dbReference type="NCBI Taxonomy" id="164330"/>
    <lineage>
        <taxon>Bacteria</taxon>
        <taxon>Pseudomonadati</taxon>
        <taxon>Pseudomonadota</taxon>
        <taxon>Betaproteobacteria</taxon>
        <taxon>Rhodocyclales</taxon>
        <taxon>Zoogloeaceae</taxon>
        <taxon>Thauera</taxon>
    </lineage>
</organism>
<protein>
    <submittedName>
        <fullName evidence="1">Lipoprotein</fullName>
    </submittedName>
</protein>
<keyword evidence="1" id="KW-0449">Lipoprotein</keyword>
<dbReference type="KEGG" id="tmz:Tmz1t_3792"/>
<name>C4KCJ0_THASP</name>
<dbReference type="Gene3D" id="2.40.360.10">
    <property type="entry name" value="YmcC-like"/>
    <property type="match status" value="1"/>
</dbReference>
<dbReference type="Proteomes" id="UP000002186">
    <property type="component" value="Chromosome"/>
</dbReference>
<accession>C4KCJ0</accession>
<proteinExistence type="predicted"/>
<dbReference type="STRING" id="85643.Tmz1t_3792"/>
<dbReference type="InterPro" id="IPR021308">
    <property type="entry name" value="GfcB"/>
</dbReference>
<dbReference type="HOGENOM" id="CLU_093403_0_0_4"/>
<gene>
    <name evidence="1" type="ordered locus">Tmz1t_3792</name>
</gene>
<keyword evidence="2" id="KW-1185">Reference proteome</keyword>
<evidence type="ECO:0000313" key="1">
    <source>
        <dbReference type="EMBL" id="ACR02381.1"/>
    </source>
</evidence>
<evidence type="ECO:0000313" key="2">
    <source>
        <dbReference type="Proteomes" id="UP000002186"/>
    </source>
</evidence>
<dbReference type="SUPFAM" id="SSF159270">
    <property type="entry name" value="YmcC-like"/>
    <property type="match status" value="1"/>
</dbReference>